<dbReference type="PANTHER" id="PTHR43895:SF150">
    <property type="entry name" value="SERINE_THREONINE-PROTEIN KINASE STK11"/>
    <property type="match status" value="1"/>
</dbReference>
<keyword evidence="1" id="KW-0723">Serine/threonine-protein kinase</keyword>
<evidence type="ECO:0000313" key="7">
    <source>
        <dbReference type="EMBL" id="CAD8049258.1"/>
    </source>
</evidence>
<dbReference type="OMA" id="SSEFWIQ"/>
<dbReference type="FunFam" id="1.10.510.10:FF:001977">
    <property type="entry name" value="Uncharacterized protein"/>
    <property type="match status" value="1"/>
</dbReference>
<keyword evidence="4" id="KW-0418">Kinase</keyword>
<dbReference type="EMBL" id="CAJJDM010000217">
    <property type="protein sequence ID" value="CAD8117738.1"/>
    <property type="molecule type" value="Genomic_DNA"/>
</dbReference>
<evidence type="ECO:0000256" key="5">
    <source>
        <dbReference type="ARBA" id="ARBA00022840"/>
    </source>
</evidence>
<feature type="domain" description="Protein kinase" evidence="6">
    <location>
        <begin position="123"/>
        <end position="373"/>
    </location>
</feature>
<reference evidence="7" key="1">
    <citation type="submission" date="2021-01" db="EMBL/GenBank/DDBJ databases">
        <authorList>
            <consortium name="Genoscope - CEA"/>
            <person name="William W."/>
        </authorList>
    </citation>
    <scope>NUCLEOTIDE SEQUENCE</scope>
</reference>
<comment type="caution">
    <text evidence="7">The sequence shown here is derived from an EMBL/GenBank/DDBJ whole genome shotgun (WGS) entry which is preliminary data.</text>
</comment>
<dbReference type="GO" id="GO:0007165">
    <property type="term" value="P:signal transduction"/>
    <property type="evidence" value="ECO:0007669"/>
    <property type="project" value="TreeGrafter"/>
</dbReference>
<dbReference type="PROSITE" id="PS50011">
    <property type="entry name" value="PROTEIN_KINASE_DOM"/>
    <property type="match status" value="1"/>
</dbReference>
<dbReference type="PANTHER" id="PTHR43895">
    <property type="entry name" value="CALCIUM/CALMODULIN-DEPENDENT PROTEIN KINASE KINASE-RELATED"/>
    <property type="match status" value="1"/>
</dbReference>
<dbReference type="EMBL" id="CAJJDM010000010">
    <property type="protein sequence ID" value="CAD8049258.1"/>
    <property type="molecule type" value="Genomic_DNA"/>
</dbReference>
<evidence type="ECO:0000256" key="3">
    <source>
        <dbReference type="ARBA" id="ARBA00022741"/>
    </source>
</evidence>
<dbReference type="AlphaFoldDB" id="A0A8S1K1B9"/>
<keyword evidence="5" id="KW-0067">ATP-binding</keyword>
<evidence type="ECO:0000313" key="8">
    <source>
        <dbReference type="EMBL" id="CAD8117738.1"/>
    </source>
</evidence>
<dbReference type="FunFam" id="3.30.200.20:FF:000683">
    <property type="entry name" value="Uncharacterized protein"/>
    <property type="match status" value="1"/>
</dbReference>
<dbReference type="InterPro" id="IPR000719">
    <property type="entry name" value="Prot_kinase_dom"/>
</dbReference>
<keyword evidence="3" id="KW-0547">Nucleotide-binding</keyword>
<evidence type="ECO:0000256" key="2">
    <source>
        <dbReference type="ARBA" id="ARBA00022679"/>
    </source>
</evidence>
<dbReference type="GO" id="GO:0004674">
    <property type="term" value="F:protein serine/threonine kinase activity"/>
    <property type="evidence" value="ECO:0007669"/>
    <property type="project" value="UniProtKB-KW"/>
</dbReference>
<dbReference type="Pfam" id="PF00069">
    <property type="entry name" value="Pkinase"/>
    <property type="match status" value="1"/>
</dbReference>
<accession>A0A8S1K1B9</accession>
<proteinExistence type="predicted"/>
<dbReference type="SMART" id="SM00220">
    <property type="entry name" value="S_TKc"/>
    <property type="match status" value="1"/>
</dbReference>
<name>A0A8S1K1B9_PARPR</name>
<evidence type="ECO:0000259" key="6">
    <source>
        <dbReference type="PROSITE" id="PS50011"/>
    </source>
</evidence>
<dbReference type="Proteomes" id="UP000688137">
    <property type="component" value="Unassembled WGS sequence"/>
</dbReference>
<keyword evidence="2" id="KW-0808">Transferase</keyword>
<keyword evidence="9" id="KW-1185">Reference proteome</keyword>
<sequence>MIKSQNNKTIILTQSILDDSSEFWIHRPQTMLQFQLQDELQVVNRNRLILKTLLLGGHYIKYGEEKFLDVRNMFLEMVYHPRTSSTGFRLSKNGEKLDVYGEVQNWVEVLKKYTIQSNLQQKYKIIKKIGEGSLFQVFKIKNKITGFQYAARIYDKVQLHSSNYLLELVKKQVALLRQVDHKNLIKLYEIFESSNHLYIIQELIEGGTLDSKISQTNFNQEQIVFIIKQTLNGLEELHKKGYIHGEVNLKSIAFKYQQDLNSLCLIHYSKVMLINVARNNNKKMISQRTSLKNDKTYISDLQQLGIILIKLLTGYQFHQYNLPNSMDEIKSILNFKQINYELEVLLQQLLLTDFETQISETNTPLEVLKNDIFKKQLEPKNFILKYQAIDDKNQRVSINNLDEDSLDIRSRVHTLPYIENRQSNSRSLSNRKPNVTPLKLSTLHKLETIVKPPSQTSERRQSNLYQLPRMNILPKMKQKIQ</sequence>
<protein>
    <recommendedName>
        <fullName evidence="6">Protein kinase domain-containing protein</fullName>
    </recommendedName>
</protein>
<evidence type="ECO:0000313" key="9">
    <source>
        <dbReference type="Proteomes" id="UP000688137"/>
    </source>
</evidence>
<evidence type="ECO:0000256" key="1">
    <source>
        <dbReference type="ARBA" id="ARBA00022527"/>
    </source>
</evidence>
<organism evidence="7 9">
    <name type="scientific">Paramecium primaurelia</name>
    <dbReference type="NCBI Taxonomy" id="5886"/>
    <lineage>
        <taxon>Eukaryota</taxon>
        <taxon>Sar</taxon>
        <taxon>Alveolata</taxon>
        <taxon>Ciliophora</taxon>
        <taxon>Intramacronucleata</taxon>
        <taxon>Oligohymenophorea</taxon>
        <taxon>Peniculida</taxon>
        <taxon>Parameciidae</taxon>
        <taxon>Paramecium</taxon>
    </lineage>
</organism>
<evidence type="ECO:0000256" key="4">
    <source>
        <dbReference type="ARBA" id="ARBA00022777"/>
    </source>
</evidence>
<dbReference type="GO" id="GO:0005524">
    <property type="term" value="F:ATP binding"/>
    <property type="evidence" value="ECO:0007669"/>
    <property type="project" value="UniProtKB-KW"/>
</dbReference>
<gene>
    <name evidence="7" type="ORF">PPRIM_AZ9-3.1.T0130373</name>
    <name evidence="8" type="ORF">PPRIM_AZ9-3.1.T2080002</name>
</gene>